<name>A0A2T7PH26_POMCA</name>
<accession>A0A2T7PH26</accession>
<protein>
    <submittedName>
        <fullName evidence="2">Uncharacterized protein</fullName>
    </submittedName>
</protein>
<dbReference type="STRING" id="400727.A0A2T7PH26"/>
<evidence type="ECO:0000256" key="1">
    <source>
        <dbReference type="SAM" id="MobiDB-lite"/>
    </source>
</evidence>
<keyword evidence="3" id="KW-1185">Reference proteome</keyword>
<reference evidence="2 3" key="1">
    <citation type="submission" date="2018-04" db="EMBL/GenBank/DDBJ databases">
        <title>The genome of golden apple snail Pomacea canaliculata provides insight into stress tolerance and invasive adaptation.</title>
        <authorList>
            <person name="Liu C."/>
            <person name="Liu B."/>
            <person name="Ren Y."/>
            <person name="Zhang Y."/>
            <person name="Wang H."/>
            <person name="Li S."/>
            <person name="Jiang F."/>
            <person name="Yin L."/>
            <person name="Zhang G."/>
            <person name="Qian W."/>
            <person name="Fan W."/>
        </authorList>
    </citation>
    <scope>NUCLEOTIDE SEQUENCE [LARGE SCALE GENOMIC DNA]</scope>
    <source>
        <strain evidence="2">SZHN2017</strain>
        <tissue evidence="2">Muscle</tissue>
    </source>
</reference>
<dbReference type="AlphaFoldDB" id="A0A2T7PH26"/>
<evidence type="ECO:0000313" key="2">
    <source>
        <dbReference type="EMBL" id="PVD32724.1"/>
    </source>
</evidence>
<comment type="caution">
    <text evidence="2">The sequence shown here is derived from an EMBL/GenBank/DDBJ whole genome shotgun (WGS) entry which is preliminary data.</text>
</comment>
<proteinExistence type="predicted"/>
<dbReference type="OrthoDB" id="300289at2759"/>
<evidence type="ECO:0000313" key="3">
    <source>
        <dbReference type="Proteomes" id="UP000245119"/>
    </source>
</evidence>
<gene>
    <name evidence="2" type="ORF">C0Q70_08169</name>
</gene>
<sequence>MSGEATPPGSGGERICEGLRLMQHNLKMLSQLKQRQERVMAEALQLQQDMLDFRNSFNQEIARILEQAPLKIRPRKVKVDLDAMETDATAANLPSPLQPQPAQANVVEATLASVASHSSELLSAGCENVENLAAEPPPADAQLASFPLPQTPQHVDVVALDSGTSKREQQPQWNWHLSHLQAP</sequence>
<organism evidence="2 3">
    <name type="scientific">Pomacea canaliculata</name>
    <name type="common">Golden apple snail</name>
    <dbReference type="NCBI Taxonomy" id="400727"/>
    <lineage>
        <taxon>Eukaryota</taxon>
        <taxon>Metazoa</taxon>
        <taxon>Spiralia</taxon>
        <taxon>Lophotrochozoa</taxon>
        <taxon>Mollusca</taxon>
        <taxon>Gastropoda</taxon>
        <taxon>Caenogastropoda</taxon>
        <taxon>Architaenioglossa</taxon>
        <taxon>Ampullarioidea</taxon>
        <taxon>Ampullariidae</taxon>
        <taxon>Pomacea</taxon>
    </lineage>
</organism>
<dbReference type="EMBL" id="PZQS01000004">
    <property type="protein sequence ID" value="PVD32724.1"/>
    <property type="molecule type" value="Genomic_DNA"/>
</dbReference>
<dbReference type="Proteomes" id="UP000245119">
    <property type="component" value="Linkage Group LG4"/>
</dbReference>
<feature type="region of interest" description="Disordered" evidence="1">
    <location>
        <begin position="160"/>
        <end position="183"/>
    </location>
</feature>